<protein>
    <submittedName>
        <fullName evidence="1">Uncharacterized protein</fullName>
    </submittedName>
</protein>
<feature type="non-terminal residue" evidence="1">
    <location>
        <position position="230"/>
    </location>
</feature>
<reference evidence="1" key="1">
    <citation type="submission" date="2018-05" db="EMBL/GenBank/DDBJ databases">
        <authorList>
            <person name="Lanie J.A."/>
            <person name="Ng W.-L."/>
            <person name="Kazmierczak K.M."/>
            <person name="Andrzejewski T.M."/>
            <person name="Davidsen T.M."/>
            <person name="Wayne K.J."/>
            <person name="Tettelin H."/>
            <person name="Glass J.I."/>
            <person name="Rusch D."/>
            <person name="Podicherti R."/>
            <person name="Tsui H.-C.T."/>
            <person name="Winkler M.E."/>
        </authorList>
    </citation>
    <scope>NUCLEOTIDE SEQUENCE</scope>
</reference>
<accession>A0A382TFX5</accession>
<organism evidence="1">
    <name type="scientific">marine metagenome</name>
    <dbReference type="NCBI Taxonomy" id="408172"/>
    <lineage>
        <taxon>unclassified sequences</taxon>
        <taxon>metagenomes</taxon>
        <taxon>ecological metagenomes</taxon>
    </lineage>
</organism>
<proteinExistence type="predicted"/>
<sequence>MAEKNMPELEIVLPDGRPVSEFQETEEDLGTVLEFDASPEGALTTVVEIEISDEENPFYENLAEEMDEDLLTEIASGLMEDFEGDLSARKDWLETYADGMELLGLKIEDRTEPWPGACGVYHPLLAEALVKFQSETVMETLPAGGPVKTKIIGKETPENKAAAINVAANMNYYVQEKMPEYRAEHERMLWGLGLAGNAFKKVYYDPATCRPASIYVPAEDMVVPYGASSL</sequence>
<evidence type="ECO:0000313" key="1">
    <source>
        <dbReference type="EMBL" id="SVD20883.1"/>
    </source>
</evidence>
<feature type="non-terminal residue" evidence="1">
    <location>
        <position position="1"/>
    </location>
</feature>
<name>A0A382TFX5_9ZZZZ</name>
<gene>
    <name evidence="1" type="ORF">METZ01_LOCUS373737</name>
</gene>
<dbReference type="AlphaFoldDB" id="A0A382TFX5"/>
<dbReference type="EMBL" id="UINC01136233">
    <property type="protein sequence ID" value="SVD20883.1"/>
    <property type="molecule type" value="Genomic_DNA"/>
</dbReference>